<reference evidence="1" key="1">
    <citation type="submission" date="2018-10" db="EMBL/GenBank/DDBJ databases">
        <title>Hidden diversity of soil giant viruses.</title>
        <authorList>
            <person name="Schulz F."/>
            <person name="Alteio L."/>
            <person name="Goudeau D."/>
            <person name="Ryan E.M."/>
            <person name="Malmstrom R.R."/>
            <person name="Blanchard J."/>
            <person name="Woyke T."/>
        </authorList>
    </citation>
    <scope>NUCLEOTIDE SEQUENCE</scope>
    <source>
        <strain evidence="1">HYV1</strain>
    </source>
</reference>
<protein>
    <submittedName>
        <fullName evidence="1">Uncharacterized protein</fullName>
    </submittedName>
</protein>
<dbReference type="EMBL" id="MK072408">
    <property type="protein sequence ID" value="AYV84448.1"/>
    <property type="molecule type" value="Genomic_DNA"/>
</dbReference>
<evidence type="ECO:0000313" key="1">
    <source>
        <dbReference type="EMBL" id="AYV84448.1"/>
    </source>
</evidence>
<proteinExistence type="predicted"/>
<accession>A0A3G5AB31</accession>
<sequence>MDDDEDLGTFYTPSGDELKWIPLFNEYRSTKDITEAKNHDPSPEEIKKWEKFIFLEKKTNQIRLTDEANKRGLLINGLLDSIEAKKIITALVKRQKEKGDDTPTLIYEPINVSPKLYMPYSIPIHLDKADWLPYQNEFHNKEHLFRDKQASYWTDYVSFDRENRKVQLHPIGESLLLAKKTISPLEVKIFREIIASLLMKKSGPLNFGSVSRMESVELPPPFTSVRALSVELLPPSLHEPATIQFLPLFKMKKLKNEK</sequence>
<name>A0A3G5AB31_9VIRU</name>
<organism evidence="1">
    <name type="scientific">Hyperionvirus sp</name>
    <dbReference type="NCBI Taxonomy" id="2487770"/>
    <lineage>
        <taxon>Viruses</taxon>
        <taxon>Varidnaviria</taxon>
        <taxon>Bamfordvirae</taxon>
        <taxon>Nucleocytoviricota</taxon>
        <taxon>Megaviricetes</taxon>
        <taxon>Imitervirales</taxon>
        <taxon>Mimiviridae</taxon>
        <taxon>Klosneuvirinae</taxon>
    </lineage>
</organism>
<gene>
    <name evidence="1" type="ORF">Hyperionvirus26_3</name>
</gene>